<dbReference type="Proteomes" id="UP000663879">
    <property type="component" value="Unassembled WGS sequence"/>
</dbReference>
<dbReference type="EMBL" id="CAJNOC010000135">
    <property type="protein sequence ID" value="CAF0718120.1"/>
    <property type="molecule type" value="Genomic_DNA"/>
</dbReference>
<dbReference type="AlphaFoldDB" id="A0A813MAF9"/>
<feature type="compositionally biased region" description="Acidic residues" evidence="1">
    <location>
        <begin position="24"/>
        <end position="37"/>
    </location>
</feature>
<protein>
    <submittedName>
        <fullName evidence="2">Uncharacterized protein</fullName>
    </submittedName>
</protein>
<comment type="caution">
    <text evidence="2">The sequence shown here is derived from an EMBL/GenBank/DDBJ whole genome shotgun (WGS) entry which is preliminary data.</text>
</comment>
<name>A0A813MAF9_9BILA</name>
<reference evidence="2" key="1">
    <citation type="submission" date="2021-02" db="EMBL/GenBank/DDBJ databases">
        <authorList>
            <person name="Nowell W R."/>
        </authorList>
    </citation>
    <scope>NUCLEOTIDE SEQUENCE</scope>
    <source>
        <strain evidence="2">Ploen Becks lab</strain>
    </source>
</reference>
<evidence type="ECO:0000313" key="3">
    <source>
        <dbReference type="Proteomes" id="UP000663879"/>
    </source>
</evidence>
<keyword evidence="3" id="KW-1185">Reference proteome</keyword>
<sequence>MEVDYEYDSDMSGQSSAHSYSTEESNDLNDVNEEEEEEFDDQDMIYTIKFEKTKTKRLREAIIVDNCDFDLVLWNHAHNIGPRTNNHVEGFHNRLNKWIKKPHPDTYQLISVFQKIDNKVSVDFQTRILGTSAPKRKKIDIEKDTRYQNLRDHLENNSMDLVQYLSSCTYLVNFNNIMHLI</sequence>
<gene>
    <name evidence="2" type="ORF">OXX778_LOCUS1908</name>
</gene>
<dbReference type="OrthoDB" id="10017536at2759"/>
<evidence type="ECO:0000256" key="1">
    <source>
        <dbReference type="SAM" id="MobiDB-lite"/>
    </source>
</evidence>
<feature type="compositionally biased region" description="Polar residues" evidence="1">
    <location>
        <begin position="11"/>
        <end position="22"/>
    </location>
</feature>
<evidence type="ECO:0000313" key="2">
    <source>
        <dbReference type="EMBL" id="CAF0718120.1"/>
    </source>
</evidence>
<feature type="region of interest" description="Disordered" evidence="1">
    <location>
        <begin position="1"/>
        <end position="37"/>
    </location>
</feature>
<organism evidence="2 3">
    <name type="scientific">Brachionus calyciflorus</name>
    <dbReference type="NCBI Taxonomy" id="104777"/>
    <lineage>
        <taxon>Eukaryota</taxon>
        <taxon>Metazoa</taxon>
        <taxon>Spiralia</taxon>
        <taxon>Gnathifera</taxon>
        <taxon>Rotifera</taxon>
        <taxon>Eurotatoria</taxon>
        <taxon>Monogononta</taxon>
        <taxon>Pseudotrocha</taxon>
        <taxon>Ploima</taxon>
        <taxon>Brachionidae</taxon>
        <taxon>Brachionus</taxon>
    </lineage>
</organism>
<proteinExistence type="predicted"/>
<accession>A0A813MAF9</accession>